<accession>A0A653LBF2</accession>
<organism evidence="1 2">
    <name type="scientific">Aeromonas veronii</name>
    <dbReference type="NCBI Taxonomy" id="654"/>
    <lineage>
        <taxon>Bacteria</taxon>
        <taxon>Pseudomonadati</taxon>
        <taxon>Pseudomonadota</taxon>
        <taxon>Gammaproteobacteria</taxon>
        <taxon>Aeromonadales</taxon>
        <taxon>Aeromonadaceae</taxon>
        <taxon>Aeromonas</taxon>
    </lineage>
</organism>
<evidence type="ECO:0000313" key="2">
    <source>
        <dbReference type="Proteomes" id="UP000439123"/>
    </source>
</evidence>
<proteinExistence type="predicted"/>
<dbReference type="AlphaFoldDB" id="A0A653LBF2"/>
<reference evidence="1 2" key="1">
    <citation type="submission" date="2019-10" db="EMBL/GenBank/DDBJ databases">
        <authorList>
            <person name="Karimi E."/>
        </authorList>
    </citation>
    <scope>NUCLEOTIDE SEQUENCE [LARGE SCALE GENOMIC DNA]</scope>
    <source>
        <strain evidence="1">Aeromonas sp. 8C</strain>
    </source>
</reference>
<evidence type="ECO:0000313" key="1">
    <source>
        <dbReference type="EMBL" id="VXA88377.1"/>
    </source>
</evidence>
<dbReference type="EMBL" id="CABWLC010000020">
    <property type="protein sequence ID" value="VXA88377.1"/>
    <property type="molecule type" value="Genomic_DNA"/>
</dbReference>
<name>A0A653LBF2_AERVE</name>
<dbReference type="Proteomes" id="UP000439123">
    <property type="component" value="Unassembled WGS sequence"/>
</dbReference>
<protein>
    <submittedName>
        <fullName evidence="1">Uncharacterized protein</fullName>
    </submittedName>
</protein>
<sequence length="622" mass="65937">MFFSASVARSAGDQHPGRVGRNGQLHLALHHFKLLAVEGVGEAAGGAGGLPQGQADGARLARVAVASHYHLIALQGSGEHIAVGPGVEGLDIATAQGGALAADLDQPTIVVVQHMIPVCGIPREAAAAVRVVAAGEPHFIAVVDGRHTDIGEQQCGGQLHPLFVLSQQMEEAGGIVAVQQVELGQLVLERDMGPRQLEPAIQLFGADLDGVVGDILPRQEGADRVGEAIVVHGAILLIPLQPLARLEEVFAEHIGVRVLLLHCPANGSHVTAIALGGAALTQHVDDVEAPAVNLVGSAHPVAQDGIVSPIDGVLHLLAGEIELGQAANALPADVIPFFIKGVEAAPRGVRVALGAQWRAEPGVFGRGVVDHRIEDDLHAALVQVAGQLGELLVAAEVGIHLEVVLGVVLVVARRIEDGVEVERRYPERLQIVQLGIDARQIAAVKFAGAVALFMATDRFAPRLADDRLATVLVLVMLDAQRRIAVAEAVGEDLVEHLILHPGRWLVQAVEAKMLLPWRHGRADARPVQPPLLLVGEALEAVEVDILSLDERQCRLPHLQPIASGDCRHRDQVLLVIRLVAQPHLADRRIQLAKEGQLQCVGALFEPGRHLGMKQKRMGHDAY</sequence>
<gene>
    <name evidence="1" type="ORF">AERO8C_70060</name>
</gene>